<evidence type="ECO:0000313" key="1">
    <source>
        <dbReference type="EMBL" id="KAA8574154.1"/>
    </source>
</evidence>
<keyword evidence="2" id="KW-1185">Reference proteome</keyword>
<dbReference type="Proteomes" id="UP000322873">
    <property type="component" value="Unassembled WGS sequence"/>
</dbReference>
<proteinExistence type="predicted"/>
<organism evidence="1 2">
    <name type="scientific">Monilinia fructicola</name>
    <name type="common">Brown rot fungus</name>
    <name type="synonym">Ciboria fructicola</name>
    <dbReference type="NCBI Taxonomy" id="38448"/>
    <lineage>
        <taxon>Eukaryota</taxon>
        <taxon>Fungi</taxon>
        <taxon>Dikarya</taxon>
        <taxon>Ascomycota</taxon>
        <taxon>Pezizomycotina</taxon>
        <taxon>Leotiomycetes</taxon>
        <taxon>Helotiales</taxon>
        <taxon>Sclerotiniaceae</taxon>
        <taxon>Monilinia</taxon>
    </lineage>
</organism>
<evidence type="ECO:0000313" key="2">
    <source>
        <dbReference type="Proteomes" id="UP000322873"/>
    </source>
</evidence>
<comment type="caution">
    <text evidence="1">The sequence shown here is derived from an EMBL/GenBank/DDBJ whole genome shotgun (WGS) entry which is preliminary data.</text>
</comment>
<protein>
    <submittedName>
        <fullName evidence="1">Uncharacterized protein</fullName>
    </submittedName>
</protein>
<name>A0A5M9JX65_MONFR</name>
<sequence>MKFDTLSINTSHDSCLELHPIICKIFFLFPSNYLNISSSLAQTLKIIIPFSFDEFHHHNTRMIIIRPRKVTTPHPTSIASVIFPLCKIRPINQPNHLDGGMMGKTYRFRFKAQLFHGSKTSHTDHLKSFHHQSIPSPILNLPSPITSMTSIETSKSLLTINITYFLERKVSQMKKKAPS</sequence>
<dbReference type="AlphaFoldDB" id="A0A5M9JX65"/>
<accession>A0A5M9JX65</accession>
<reference evidence="1 2" key="1">
    <citation type="submission" date="2019-06" db="EMBL/GenBank/DDBJ databases">
        <title>Genome Sequence of the Brown Rot Fungal Pathogen Monilinia fructicola.</title>
        <authorList>
            <person name="De Miccolis Angelini R.M."/>
            <person name="Landi L."/>
            <person name="Abate D."/>
            <person name="Pollastro S."/>
            <person name="Romanazzi G."/>
            <person name="Faretra F."/>
        </authorList>
    </citation>
    <scope>NUCLEOTIDE SEQUENCE [LARGE SCALE GENOMIC DNA]</scope>
    <source>
        <strain evidence="1 2">Mfrc123</strain>
    </source>
</reference>
<gene>
    <name evidence="1" type="ORF">EYC84_005669</name>
</gene>
<dbReference type="EMBL" id="VICG01000003">
    <property type="protein sequence ID" value="KAA8574154.1"/>
    <property type="molecule type" value="Genomic_DNA"/>
</dbReference>